<evidence type="ECO:0000256" key="2">
    <source>
        <dbReference type="PROSITE-ProRule" id="PRU00703"/>
    </source>
</evidence>
<dbReference type="PANTHER" id="PTHR43080:SF2">
    <property type="entry name" value="CBS DOMAIN-CONTAINING PROTEIN"/>
    <property type="match status" value="1"/>
</dbReference>
<dbReference type="InterPro" id="IPR051257">
    <property type="entry name" value="Diverse_CBS-Domain"/>
</dbReference>
<evidence type="ECO:0000256" key="1">
    <source>
        <dbReference type="ARBA" id="ARBA00023122"/>
    </source>
</evidence>
<name>A0A4R1K9T4_9BACT</name>
<dbReference type="SMART" id="SM00116">
    <property type="entry name" value="CBS"/>
    <property type="match status" value="2"/>
</dbReference>
<dbReference type="PROSITE" id="PS51371">
    <property type="entry name" value="CBS"/>
    <property type="match status" value="2"/>
</dbReference>
<dbReference type="Pfam" id="PF00571">
    <property type="entry name" value="CBS"/>
    <property type="match status" value="2"/>
</dbReference>
<feature type="domain" description="CBS" evidence="3">
    <location>
        <begin position="7"/>
        <end position="63"/>
    </location>
</feature>
<dbReference type="EMBL" id="SMGG01000004">
    <property type="protein sequence ID" value="TCK60643.1"/>
    <property type="molecule type" value="Genomic_DNA"/>
</dbReference>
<evidence type="ECO:0000259" key="3">
    <source>
        <dbReference type="PROSITE" id="PS51371"/>
    </source>
</evidence>
<protein>
    <submittedName>
        <fullName evidence="4">CBS domain protein</fullName>
    </submittedName>
</protein>
<dbReference type="OrthoDB" id="9793295at2"/>
<dbReference type="InterPro" id="IPR046342">
    <property type="entry name" value="CBS_dom_sf"/>
</dbReference>
<dbReference type="SUPFAM" id="SSF54631">
    <property type="entry name" value="CBS-domain pair"/>
    <property type="match status" value="1"/>
</dbReference>
<comment type="caution">
    <text evidence="4">The sequence shown here is derived from an EMBL/GenBank/DDBJ whole genome shotgun (WGS) entry which is preliminary data.</text>
</comment>
<dbReference type="Gene3D" id="3.10.580.10">
    <property type="entry name" value="CBS-domain"/>
    <property type="match status" value="1"/>
</dbReference>
<dbReference type="Proteomes" id="UP000294614">
    <property type="component" value="Unassembled WGS sequence"/>
</dbReference>
<keyword evidence="1 2" id="KW-0129">CBS domain</keyword>
<evidence type="ECO:0000313" key="4">
    <source>
        <dbReference type="EMBL" id="TCK60643.1"/>
    </source>
</evidence>
<dbReference type="AlphaFoldDB" id="A0A4R1K9T4"/>
<dbReference type="InterPro" id="IPR000644">
    <property type="entry name" value="CBS_dom"/>
</dbReference>
<sequence>MKVRDIMATNIVTAGPDETIKEVILRIRRKNISGLPVVDKNNKVLGTFSEADIAKALPDILNEAQFIPLIDVRELTAEPVKRVMHMPAVTISPDATVEEAATVVLEKYRHRLPVVDETGKLVGLVSLGDILKALLNKL</sequence>
<accession>A0A4R1K9T4</accession>
<gene>
    <name evidence="4" type="ORF">C8D98_1521</name>
</gene>
<proteinExistence type="predicted"/>
<dbReference type="PANTHER" id="PTHR43080">
    <property type="entry name" value="CBS DOMAIN-CONTAINING PROTEIN CBSX3, MITOCHONDRIAL"/>
    <property type="match status" value="1"/>
</dbReference>
<reference evidence="4 5" key="1">
    <citation type="submission" date="2019-03" db="EMBL/GenBank/DDBJ databases">
        <title>Genomic Encyclopedia of Type Strains, Phase IV (KMG-IV): sequencing the most valuable type-strain genomes for metagenomic binning, comparative biology and taxonomic classification.</title>
        <authorList>
            <person name="Goeker M."/>
        </authorList>
    </citation>
    <scope>NUCLEOTIDE SEQUENCE [LARGE SCALE GENOMIC DNA]</scope>
    <source>
        <strain evidence="4 5">DSM 24984</strain>
    </source>
</reference>
<evidence type="ECO:0000313" key="5">
    <source>
        <dbReference type="Proteomes" id="UP000294614"/>
    </source>
</evidence>
<feature type="domain" description="CBS" evidence="3">
    <location>
        <begin position="84"/>
        <end position="138"/>
    </location>
</feature>
<dbReference type="RefSeq" id="WP_132873498.1">
    <property type="nucleotide sequence ID" value="NZ_JAJUHT010000001.1"/>
</dbReference>
<keyword evidence="5" id="KW-1185">Reference proteome</keyword>
<organism evidence="4 5">
    <name type="scientific">Seleniivibrio woodruffii</name>
    <dbReference type="NCBI Taxonomy" id="1078050"/>
    <lineage>
        <taxon>Bacteria</taxon>
        <taxon>Pseudomonadati</taxon>
        <taxon>Deferribacterota</taxon>
        <taxon>Deferribacteres</taxon>
        <taxon>Deferribacterales</taxon>
        <taxon>Geovibrionaceae</taxon>
        <taxon>Seleniivibrio</taxon>
    </lineage>
</organism>